<dbReference type="PRINTS" id="PR00032">
    <property type="entry name" value="HTHARAC"/>
</dbReference>
<dbReference type="SUPFAM" id="SSF52172">
    <property type="entry name" value="CheY-like"/>
    <property type="match status" value="1"/>
</dbReference>
<dbReference type="InterPro" id="IPR001789">
    <property type="entry name" value="Sig_transdc_resp-reg_receiver"/>
</dbReference>
<dbReference type="PANTHER" id="PTHR43280">
    <property type="entry name" value="ARAC-FAMILY TRANSCRIPTIONAL REGULATOR"/>
    <property type="match status" value="1"/>
</dbReference>
<keyword evidence="4" id="KW-0597">Phosphoprotein</keyword>
<evidence type="ECO:0000256" key="4">
    <source>
        <dbReference type="PROSITE-ProRule" id="PRU00169"/>
    </source>
</evidence>
<keyword evidence="3" id="KW-0804">Transcription</keyword>
<dbReference type="Gene3D" id="1.10.10.60">
    <property type="entry name" value="Homeodomain-like"/>
    <property type="match status" value="2"/>
</dbReference>
<feature type="domain" description="HTH araC/xylS-type" evidence="5">
    <location>
        <begin position="438"/>
        <end position="536"/>
    </location>
</feature>
<reference evidence="7 8" key="1">
    <citation type="submission" date="2017-07" db="EMBL/GenBank/DDBJ databases">
        <title>Genome sequencing and assembly of Paenibacillus rigui.</title>
        <authorList>
            <person name="Mayilraj S."/>
        </authorList>
    </citation>
    <scope>NUCLEOTIDE SEQUENCE [LARGE SCALE GENOMIC DNA]</scope>
    <source>
        <strain evidence="7 8">JCM 16352</strain>
    </source>
</reference>
<dbReference type="AlphaFoldDB" id="A0A229UTS8"/>
<evidence type="ECO:0000313" key="8">
    <source>
        <dbReference type="Proteomes" id="UP000215509"/>
    </source>
</evidence>
<dbReference type="PANTHER" id="PTHR43280:SF28">
    <property type="entry name" value="HTH-TYPE TRANSCRIPTIONAL ACTIVATOR RHAS"/>
    <property type="match status" value="1"/>
</dbReference>
<dbReference type="SUPFAM" id="SSF46689">
    <property type="entry name" value="Homeodomain-like"/>
    <property type="match status" value="2"/>
</dbReference>
<feature type="domain" description="Response regulatory" evidence="6">
    <location>
        <begin position="3"/>
        <end position="119"/>
    </location>
</feature>
<dbReference type="OrthoDB" id="2543932at2"/>
<keyword evidence="2 7" id="KW-0238">DNA-binding</keyword>
<dbReference type="GO" id="GO:0000160">
    <property type="term" value="P:phosphorelay signal transduction system"/>
    <property type="evidence" value="ECO:0007669"/>
    <property type="project" value="InterPro"/>
</dbReference>
<keyword evidence="8" id="KW-1185">Reference proteome</keyword>
<dbReference type="SMART" id="SM00342">
    <property type="entry name" value="HTH_ARAC"/>
    <property type="match status" value="1"/>
</dbReference>
<accession>A0A229UTS8</accession>
<dbReference type="GO" id="GO:0003700">
    <property type="term" value="F:DNA-binding transcription factor activity"/>
    <property type="evidence" value="ECO:0007669"/>
    <property type="project" value="InterPro"/>
</dbReference>
<comment type="caution">
    <text evidence="7">The sequence shown here is derived from an EMBL/GenBank/DDBJ whole genome shotgun (WGS) entry which is preliminary data.</text>
</comment>
<dbReference type="Gene3D" id="3.40.50.2300">
    <property type="match status" value="1"/>
</dbReference>
<proteinExistence type="predicted"/>
<evidence type="ECO:0000259" key="5">
    <source>
        <dbReference type="PROSITE" id="PS01124"/>
    </source>
</evidence>
<dbReference type="Pfam" id="PF00072">
    <property type="entry name" value="Response_reg"/>
    <property type="match status" value="1"/>
</dbReference>
<dbReference type="InterPro" id="IPR020449">
    <property type="entry name" value="Tscrpt_reg_AraC-type_HTH"/>
</dbReference>
<dbReference type="GO" id="GO:0043565">
    <property type="term" value="F:sequence-specific DNA binding"/>
    <property type="evidence" value="ECO:0007669"/>
    <property type="project" value="InterPro"/>
</dbReference>
<evidence type="ECO:0000313" key="7">
    <source>
        <dbReference type="EMBL" id="OXM86733.1"/>
    </source>
</evidence>
<evidence type="ECO:0000256" key="1">
    <source>
        <dbReference type="ARBA" id="ARBA00023015"/>
    </source>
</evidence>
<dbReference type="SMART" id="SM00448">
    <property type="entry name" value="REC"/>
    <property type="match status" value="1"/>
</dbReference>
<protein>
    <submittedName>
        <fullName evidence="7">DNA-binding response regulator</fullName>
    </submittedName>
</protein>
<gene>
    <name evidence="7" type="ORF">CF651_07730</name>
</gene>
<dbReference type="CDD" id="cd17536">
    <property type="entry name" value="REC_YesN-like"/>
    <property type="match status" value="1"/>
</dbReference>
<dbReference type="Proteomes" id="UP000215509">
    <property type="component" value="Unassembled WGS sequence"/>
</dbReference>
<dbReference type="PROSITE" id="PS50110">
    <property type="entry name" value="RESPONSE_REGULATORY"/>
    <property type="match status" value="1"/>
</dbReference>
<dbReference type="PROSITE" id="PS01124">
    <property type="entry name" value="HTH_ARAC_FAMILY_2"/>
    <property type="match status" value="1"/>
</dbReference>
<sequence>MIRLLIVDDEEIITEGLFEVLKQLNLGLDLYKAYAGEEALDLMNRTRVDIVLSDIRMPGMDGLELMNNIRSHWPHCKIIFLTGYNDFDYIYQAIQASGVSYLLKSEGYGKIIKAVTDAMNELENSLRFHNLIKQSREKLTTLETLAQGNYFRYLLQGARAEEELEVDFRKLGIALDSSLPVLVVLGDLQRTNLSHSFADSQEAALAVKFLAETFLTERTDSLGIIDRYGDLVWLIQPGSGLRIDPGEAYVRTVRYLEGQFELLQQACMESLGITFAITLCAEPCEWKQLSMAYERIRNQQHRRAGDGAQMIQTVYMESVETAIPSRSLREKEETLAIHLEGGSREGFLHLLRELTETAFVEGRGGGPFVLELYYTIALLLLSYINRWELHDKVEATGLMQRELHASWQDSFDYLKRVAESLFDLRLSGERSRAAAAIEKVRSYIDEHLGEDLSLVRLANVIHFNPSYLSRLFKQETGINLSEYIDEARIEKAKELLKQDEMKIAEVGVRVGYETPHSFTRFFKKSIGFTPLEYREGLRK</sequence>
<keyword evidence="1" id="KW-0805">Transcription regulation</keyword>
<feature type="modified residue" description="4-aspartylphosphate" evidence="4">
    <location>
        <position position="54"/>
    </location>
</feature>
<organism evidence="7 8">
    <name type="scientific">Paenibacillus rigui</name>
    <dbReference type="NCBI Taxonomy" id="554312"/>
    <lineage>
        <taxon>Bacteria</taxon>
        <taxon>Bacillati</taxon>
        <taxon>Bacillota</taxon>
        <taxon>Bacilli</taxon>
        <taxon>Bacillales</taxon>
        <taxon>Paenibacillaceae</taxon>
        <taxon>Paenibacillus</taxon>
    </lineage>
</organism>
<evidence type="ECO:0000259" key="6">
    <source>
        <dbReference type="PROSITE" id="PS50110"/>
    </source>
</evidence>
<evidence type="ECO:0000256" key="3">
    <source>
        <dbReference type="ARBA" id="ARBA00023163"/>
    </source>
</evidence>
<dbReference type="PROSITE" id="PS00041">
    <property type="entry name" value="HTH_ARAC_FAMILY_1"/>
    <property type="match status" value="1"/>
</dbReference>
<dbReference type="InterPro" id="IPR011006">
    <property type="entry name" value="CheY-like_superfamily"/>
</dbReference>
<dbReference type="InterPro" id="IPR018062">
    <property type="entry name" value="HTH_AraC-typ_CS"/>
</dbReference>
<dbReference type="Pfam" id="PF12833">
    <property type="entry name" value="HTH_18"/>
    <property type="match status" value="1"/>
</dbReference>
<evidence type="ECO:0000256" key="2">
    <source>
        <dbReference type="ARBA" id="ARBA00023125"/>
    </source>
</evidence>
<name>A0A229UTS8_9BACL</name>
<dbReference type="EMBL" id="NMQW01000012">
    <property type="protein sequence ID" value="OXM86733.1"/>
    <property type="molecule type" value="Genomic_DNA"/>
</dbReference>
<dbReference type="InterPro" id="IPR018060">
    <property type="entry name" value="HTH_AraC"/>
</dbReference>
<dbReference type="InterPro" id="IPR009057">
    <property type="entry name" value="Homeodomain-like_sf"/>
</dbReference>
<dbReference type="RefSeq" id="WP_094014282.1">
    <property type="nucleotide sequence ID" value="NZ_NMQW01000012.1"/>
</dbReference>